<feature type="transmembrane region" description="Helical" evidence="10">
    <location>
        <begin position="427"/>
        <end position="447"/>
    </location>
</feature>
<dbReference type="CDD" id="cd13143">
    <property type="entry name" value="MATE_MepA_like"/>
    <property type="match status" value="1"/>
</dbReference>
<dbReference type="InterPro" id="IPR048279">
    <property type="entry name" value="MdtK-like"/>
</dbReference>
<evidence type="ECO:0000313" key="11">
    <source>
        <dbReference type="EMBL" id="EEO27886.1"/>
    </source>
</evidence>
<comment type="similarity">
    <text evidence="2">Belongs to the multi antimicrobial extrusion (MATE) (TC 2.A.66.1) family. MepA subfamily.</text>
</comment>
<keyword evidence="8 10" id="KW-0472">Membrane</keyword>
<evidence type="ECO:0000256" key="4">
    <source>
        <dbReference type="ARBA" id="ARBA00022448"/>
    </source>
</evidence>
<comment type="caution">
    <text evidence="11">The sequence shown here is derived from an EMBL/GenBank/DDBJ whole genome shotgun (WGS) entry which is preliminary data.</text>
</comment>
<feature type="transmembrane region" description="Helical" evidence="10">
    <location>
        <begin position="400"/>
        <end position="421"/>
    </location>
</feature>
<evidence type="ECO:0000256" key="9">
    <source>
        <dbReference type="ARBA" id="ARBA00023251"/>
    </source>
</evidence>
<feature type="transmembrane region" description="Helical" evidence="10">
    <location>
        <begin position="26"/>
        <end position="47"/>
    </location>
</feature>
<dbReference type="GO" id="GO:0046677">
    <property type="term" value="P:response to antibiotic"/>
    <property type="evidence" value="ECO:0007669"/>
    <property type="project" value="UniProtKB-KW"/>
</dbReference>
<accession>C3X3V0</accession>
<feature type="transmembrane region" description="Helical" evidence="10">
    <location>
        <begin position="146"/>
        <end position="168"/>
    </location>
</feature>
<feature type="transmembrane region" description="Helical" evidence="10">
    <location>
        <begin position="67"/>
        <end position="89"/>
    </location>
</feature>
<feature type="transmembrane region" description="Helical" evidence="10">
    <location>
        <begin position="280"/>
        <end position="302"/>
    </location>
</feature>
<evidence type="ECO:0000256" key="1">
    <source>
        <dbReference type="ARBA" id="ARBA00004429"/>
    </source>
</evidence>
<proteinExistence type="inferred from homology"/>
<feature type="transmembrane region" description="Helical" evidence="10">
    <location>
        <begin position="109"/>
        <end position="131"/>
    </location>
</feature>
<feature type="transmembrane region" description="Helical" evidence="10">
    <location>
        <begin position="247"/>
        <end position="268"/>
    </location>
</feature>
<dbReference type="InterPro" id="IPR051327">
    <property type="entry name" value="MATE_MepA_subfamily"/>
</dbReference>
<dbReference type="AlphaFoldDB" id="C3X3V0"/>
<evidence type="ECO:0000256" key="8">
    <source>
        <dbReference type="ARBA" id="ARBA00023136"/>
    </source>
</evidence>
<feature type="transmembrane region" description="Helical" evidence="10">
    <location>
        <begin position="323"/>
        <end position="346"/>
    </location>
</feature>
<dbReference type="PANTHER" id="PTHR43823">
    <property type="entry name" value="SPORULATION PROTEIN YKVU"/>
    <property type="match status" value="1"/>
</dbReference>
<evidence type="ECO:0000256" key="6">
    <source>
        <dbReference type="ARBA" id="ARBA00022692"/>
    </source>
</evidence>
<dbReference type="eggNOG" id="COG0534">
    <property type="taxonomic scope" value="Bacteria"/>
</dbReference>
<dbReference type="InterPro" id="IPR002528">
    <property type="entry name" value="MATE_fam"/>
</dbReference>
<dbReference type="InterPro" id="IPR045070">
    <property type="entry name" value="MATE_MepA-like"/>
</dbReference>
<name>C3X3V0_9BURK</name>
<keyword evidence="12" id="KW-1185">Reference proteome</keyword>
<evidence type="ECO:0000256" key="10">
    <source>
        <dbReference type="SAM" id="Phobius"/>
    </source>
</evidence>
<keyword evidence="4" id="KW-0813">Transport</keyword>
<keyword evidence="5" id="KW-1003">Cell membrane</keyword>
<evidence type="ECO:0000256" key="7">
    <source>
        <dbReference type="ARBA" id="ARBA00022989"/>
    </source>
</evidence>
<dbReference type="Pfam" id="PF01554">
    <property type="entry name" value="MatE"/>
    <property type="match status" value="2"/>
</dbReference>
<gene>
    <name evidence="11" type="ORF">OFAG_01039</name>
</gene>
<feature type="transmembrane region" description="Helical" evidence="10">
    <location>
        <begin position="366"/>
        <end position="388"/>
    </location>
</feature>
<feature type="transmembrane region" description="Helical" evidence="10">
    <location>
        <begin position="207"/>
        <end position="226"/>
    </location>
</feature>
<dbReference type="EMBL" id="ACDP02000011">
    <property type="protein sequence ID" value="EEO27886.1"/>
    <property type="molecule type" value="Genomic_DNA"/>
</dbReference>
<evidence type="ECO:0000256" key="5">
    <source>
        <dbReference type="ARBA" id="ARBA00022475"/>
    </source>
</evidence>
<keyword evidence="9" id="KW-0046">Antibiotic resistance</keyword>
<dbReference type="GO" id="GO:0042910">
    <property type="term" value="F:xenobiotic transmembrane transporter activity"/>
    <property type="evidence" value="ECO:0007669"/>
    <property type="project" value="InterPro"/>
</dbReference>
<comment type="subcellular location">
    <subcellularLocation>
        <location evidence="1">Cell inner membrane</location>
        <topology evidence="1">Multi-pass membrane protein</topology>
    </subcellularLocation>
</comment>
<evidence type="ECO:0000256" key="2">
    <source>
        <dbReference type="ARBA" id="ARBA00008417"/>
    </source>
</evidence>
<keyword evidence="7 10" id="KW-1133">Transmembrane helix</keyword>
<keyword evidence="6 10" id="KW-0812">Transmembrane</keyword>
<dbReference type="PANTHER" id="PTHR43823:SF3">
    <property type="entry name" value="MULTIDRUG EXPORT PROTEIN MEPA"/>
    <property type="match status" value="1"/>
</dbReference>
<protein>
    <recommendedName>
        <fullName evidence="3">Multidrug export protein MepA</fullName>
    </recommendedName>
</protein>
<reference evidence="11" key="1">
    <citation type="submission" date="2011-10" db="EMBL/GenBank/DDBJ databases">
        <title>The Genome Sequence of Oxalobacter formigenes HOxBLS.</title>
        <authorList>
            <consortium name="The Broad Institute Genome Sequencing Platform"/>
            <person name="Earl A."/>
            <person name="Ward D."/>
            <person name="Feldgarden M."/>
            <person name="Gevers D."/>
            <person name="Allison M.J."/>
            <person name="Humphrey S."/>
            <person name="Young S.K."/>
            <person name="Zeng Q."/>
            <person name="Gargeya S."/>
            <person name="Fitzgerald M."/>
            <person name="Haas B."/>
            <person name="Abouelleil A."/>
            <person name="Alvarado L."/>
            <person name="Arachchi H.M."/>
            <person name="Berlin A."/>
            <person name="Brown A."/>
            <person name="Chapman S.B."/>
            <person name="Chen Z."/>
            <person name="Dunbar C."/>
            <person name="Freedman E."/>
            <person name="Gearin G."/>
            <person name="Goldberg J."/>
            <person name="Griggs A."/>
            <person name="Gujja S."/>
            <person name="Heiman D."/>
            <person name="Howarth C."/>
            <person name="Larson L."/>
            <person name="Lui A."/>
            <person name="MacDonald P.J.P."/>
            <person name="Montmayeur A."/>
            <person name="Murphy C."/>
            <person name="Neiman D."/>
            <person name="Pearson M."/>
            <person name="Priest M."/>
            <person name="Roberts A."/>
            <person name="Saif S."/>
            <person name="Shea T."/>
            <person name="Shenoy N."/>
            <person name="Sisk P."/>
            <person name="Stolte C."/>
            <person name="Sykes S."/>
            <person name="Wortman J."/>
            <person name="Nusbaum C."/>
            <person name="Birren B."/>
        </authorList>
    </citation>
    <scope>NUCLEOTIDE SEQUENCE [LARGE SCALE GENOMIC DNA]</scope>
    <source>
        <strain evidence="11">HOxBLS</strain>
    </source>
</reference>
<evidence type="ECO:0000256" key="3">
    <source>
        <dbReference type="ARBA" id="ARBA00022106"/>
    </source>
</evidence>
<dbReference type="HOGENOM" id="CLU_012893_0_2_4"/>
<sequence>MEQAKKQTGIPSRGEKELATGPIPRLFVKFVIPGMLALFLLSAQVFIDGILVGNFVGANAMAAINLVIPLYSLLIAFAIVMCVGCQCTVGMKLGEGDLHTANDALKTGLVFAVAVSWAAGLVICLAAPRLITVMGANDVLSGDAVAYIRVLAFFFPLPVAMFMCDAVVKATGRPIYATAGMLTMVASNIAFDLLFIVAFGWGVAGAALATGISYALGLCVYLPALLHRHTPVNLFAGRFRKALVGKILYIGSAEGVTELSAAVVTLMFNITLINTVGEKGVAAFTAINYLHFVLMACIIGMSEGIRSIISYNHGMGNPERIRATLKLAARVTAVFAVVTFSSFAFFGRELVSSFFSTQESDIITLAANGTAILAFAYLFNGFNILIAGYFTSIGQARRSLVISLLRGCGLLTVLLFTLPPLLGIDGIWATVPVAEALTLCVAGLMYLKHKNAAATVAAKQAKAVMPE</sequence>
<dbReference type="RefSeq" id="WP_005877191.1">
    <property type="nucleotide sequence ID" value="NZ_CABMNL010000001.1"/>
</dbReference>
<dbReference type="GO" id="GO:0005886">
    <property type="term" value="C:plasma membrane"/>
    <property type="evidence" value="ECO:0007669"/>
    <property type="project" value="UniProtKB-SubCell"/>
</dbReference>
<organism evidence="11 12">
    <name type="scientific">Oxalobacter paraformigenes</name>
    <dbReference type="NCBI Taxonomy" id="556268"/>
    <lineage>
        <taxon>Bacteria</taxon>
        <taxon>Pseudomonadati</taxon>
        <taxon>Pseudomonadota</taxon>
        <taxon>Betaproteobacteria</taxon>
        <taxon>Burkholderiales</taxon>
        <taxon>Oxalobacteraceae</taxon>
        <taxon>Oxalobacter</taxon>
    </lineage>
</organism>
<dbReference type="PIRSF" id="PIRSF006603">
    <property type="entry name" value="DinF"/>
    <property type="match status" value="1"/>
</dbReference>
<feature type="transmembrane region" description="Helical" evidence="10">
    <location>
        <begin position="175"/>
        <end position="201"/>
    </location>
</feature>
<evidence type="ECO:0000313" key="12">
    <source>
        <dbReference type="Proteomes" id="UP000003973"/>
    </source>
</evidence>
<dbReference type="Proteomes" id="UP000003973">
    <property type="component" value="Unassembled WGS sequence"/>
</dbReference>
<dbReference type="GO" id="GO:0015297">
    <property type="term" value="F:antiporter activity"/>
    <property type="evidence" value="ECO:0007669"/>
    <property type="project" value="InterPro"/>
</dbReference>